<dbReference type="Proteomes" id="UP000595197">
    <property type="component" value="Plasmid pTT6-1"/>
</dbReference>
<evidence type="ECO:0000313" key="2">
    <source>
        <dbReference type="EMBL" id="QQP93304.1"/>
    </source>
</evidence>
<dbReference type="EMBL" id="CP067421">
    <property type="protein sequence ID" value="QQP93304.1"/>
    <property type="molecule type" value="Genomic_DNA"/>
</dbReference>
<keyword evidence="2" id="KW-0378">Hydrolase</keyword>
<keyword evidence="2" id="KW-0614">Plasmid</keyword>
<dbReference type="Pfam" id="PF13472">
    <property type="entry name" value="Lipase_GDSL_2"/>
    <property type="match status" value="1"/>
</dbReference>
<keyword evidence="3" id="KW-1185">Reference proteome</keyword>
<geneLocation type="plasmid" evidence="2 3">
    <name>pTT6-1</name>
</geneLocation>
<gene>
    <name evidence="2" type="ORF">IGS68_28155</name>
</gene>
<dbReference type="RefSeq" id="WP_201082802.1">
    <property type="nucleotide sequence ID" value="NZ_CP067421.1"/>
</dbReference>
<dbReference type="InterPro" id="IPR036514">
    <property type="entry name" value="SGNH_hydro_sf"/>
</dbReference>
<feature type="domain" description="SGNH hydrolase-type esterase" evidence="1">
    <location>
        <begin position="24"/>
        <end position="224"/>
    </location>
</feature>
<evidence type="ECO:0000259" key="1">
    <source>
        <dbReference type="Pfam" id="PF13472"/>
    </source>
</evidence>
<sequence>MTALVLLGGNAAQAAEGATKRIMVYGDSNTWGYVPVESGPTTRYPADVRWPGVLQAALGPDYEVIDEGLSARTTDLPDPTLPQISGAGLDGSAYLPAAIATHLPLDLVVIMLGTNDVKKMFNRSPLRIALGVGKLADIVAQTKGGVGTSYPAPKVLILCPPPLGTVAPPERAERFAGGVEKSKALPAYYEAIATAAGADFLDVGKLTATDGVDGIHFTATAHAAIGNGVAEKIRTILK</sequence>
<accession>A0ABX7BJ60</accession>
<protein>
    <submittedName>
        <fullName evidence="2">SGNH/GDSL hydrolase family protein</fullName>
    </submittedName>
</protein>
<reference evidence="2" key="1">
    <citation type="submission" date="2021-02" db="EMBL/GenBank/DDBJ databases">
        <title>Skermanella TT6 skin isolate.</title>
        <authorList>
            <person name="Lee K."/>
            <person name="Ganzorig M."/>
        </authorList>
    </citation>
    <scope>NUCLEOTIDE SEQUENCE</scope>
    <source>
        <strain evidence="2">TT6</strain>
    </source>
</reference>
<name>A0ABX7BJ60_9PROT</name>
<dbReference type="InterPro" id="IPR013830">
    <property type="entry name" value="SGNH_hydro"/>
</dbReference>
<dbReference type="GO" id="GO:0016787">
    <property type="term" value="F:hydrolase activity"/>
    <property type="evidence" value="ECO:0007669"/>
    <property type="project" value="UniProtKB-KW"/>
</dbReference>
<dbReference type="CDD" id="cd01839">
    <property type="entry name" value="SGNH_arylesterase_like"/>
    <property type="match status" value="1"/>
</dbReference>
<dbReference type="Gene3D" id="3.40.50.1110">
    <property type="entry name" value="SGNH hydrolase"/>
    <property type="match status" value="1"/>
</dbReference>
<organism evidence="2 3">
    <name type="scientific">Skermanella cutis</name>
    <dbReference type="NCBI Taxonomy" id="2775420"/>
    <lineage>
        <taxon>Bacteria</taxon>
        <taxon>Pseudomonadati</taxon>
        <taxon>Pseudomonadota</taxon>
        <taxon>Alphaproteobacteria</taxon>
        <taxon>Rhodospirillales</taxon>
        <taxon>Azospirillaceae</taxon>
        <taxon>Skermanella</taxon>
    </lineage>
</organism>
<dbReference type="SUPFAM" id="SSF52266">
    <property type="entry name" value="SGNH hydrolase"/>
    <property type="match status" value="1"/>
</dbReference>
<evidence type="ECO:0000313" key="3">
    <source>
        <dbReference type="Proteomes" id="UP000595197"/>
    </source>
</evidence>
<proteinExistence type="predicted"/>